<evidence type="ECO:0000313" key="1">
    <source>
        <dbReference type="EMBL" id="MEY8245909.1"/>
    </source>
</evidence>
<organism evidence="1 2">
    <name type="scientific">Heminiphilus faecis</name>
    <dbReference type="NCBI Taxonomy" id="2601703"/>
    <lineage>
        <taxon>Bacteria</taxon>
        <taxon>Pseudomonadati</taxon>
        <taxon>Bacteroidota</taxon>
        <taxon>Bacteroidia</taxon>
        <taxon>Bacteroidales</taxon>
        <taxon>Muribaculaceae</taxon>
        <taxon>Heminiphilus</taxon>
    </lineage>
</organism>
<dbReference type="EMBL" id="JBCLPP010000026">
    <property type="protein sequence ID" value="MEY8245909.1"/>
    <property type="molecule type" value="Genomic_DNA"/>
</dbReference>
<keyword evidence="2" id="KW-1185">Reference proteome</keyword>
<gene>
    <name evidence="1" type="ORF">AAK873_09815</name>
</gene>
<evidence type="ECO:0000313" key="2">
    <source>
        <dbReference type="Proteomes" id="UP001565200"/>
    </source>
</evidence>
<dbReference type="RefSeq" id="WP_205523894.1">
    <property type="nucleotide sequence ID" value="NZ_JBCLPP010000026.1"/>
</dbReference>
<sequence length="49" mass="5466">MDCTSHFNPIIAFQTITLQKQAEATPKSALRQKTAICAGNKRHTDKTHL</sequence>
<protein>
    <submittedName>
        <fullName evidence="1">Uncharacterized protein</fullName>
    </submittedName>
</protein>
<proteinExistence type="predicted"/>
<dbReference type="Proteomes" id="UP001565200">
    <property type="component" value="Unassembled WGS sequence"/>
</dbReference>
<reference evidence="1 2" key="1">
    <citation type="submission" date="2024-03" db="EMBL/GenBank/DDBJ databases">
        <title>Mouse gut bacterial collection (mGBC) of GemPharmatech.</title>
        <authorList>
            <person name="He Y."/>
            <person name="Dong L."/>
            <person name="Wu D."/>
            <person name="Gao X."/>
            <person name="Lin Z."/>
        </authorList>
    </citation>
    <scope>NUCLEOTIDE SEQUENCE [LARGE SCALE GENOMIC DNA]</scope>
    <source>
        <strain evidence="1 2">54-13</strain>
    </source>
</reference>
<comment type="caution">
    <text evidence="1">The sequence shown here is derived from an EMBL/GenBank/DDBJ whole genome shotgun (WGS) entry which is preliminary data.</text>
</comment>
<accession>A0ABV4CWY6</accession>
<name>A0ABV4CWY6_9BACT</name>